<dbReference type="AlphaFoldDB" id="A0AA36EQ32"/>
<accession>A0AA36EQ32</accession>
<gene>
    <name evidence="1" type="ORF">LSALG_LOCUS42539</name>
</gene>
<evidence type="ECO:0000313" key="1">
    <source>
        <dbReference type="EMBL" id="CAI9304137.1"/>
    </source>
</evidence>
<name>A0AA36EQ32_LACSI</name>
<evidence type="ECO:0000313" key="2">
    <source>
        <dbReference type="Proteomes" id="UP001177003"/>
    </source>
</evidence>
<dbReference type="EMBL" id="OX465085">
    <property type="protein sequence ID" value="CAI9304137.1"/>
    <property type="molecule type" value="Genomic_DNA"/>
</dbReference>
<organism evidence="1 2">
    <name type="scientific">Lactuca saligna</name>
    <name type="common">Willowleaf lettuce</name>
    <dbReference type="NCBI Taxonomy" id="75948"/>
    <lineage>
        <taxon>Eukaryota</taxon>
        <taxon>Viridiplantae</taxon>
        <taxon>Streptophyta</taxon>
        <taxon>Embryophyta</taxon>
        <taxon>Tracheophyta</taxon>
        <taxon>Spermatophyta</taxon>
        <taxon>Magnoliopsida</taxon>
        <taxon>eudicotyledons</taxon>
        <taxon>Gunneridae</taxon>
        <taxon>Pentapetalae</taxon>
        <taxon>asterids</taxon>
        <taxon>campanulids</taxon>
        <taxon>Asterales</taxon>
        <taxon>Asteraceae</taxon>
        <taxon>Cichorioideae</taxon>
        <taxon>Cichorieae</taxon>
        <taxon>Lactucinae</taxon>
        <taxon>Lactuca</taxon>
    </lineage>
</organism>
<keyword evidence="2" id="KW-1185">Reference proteome</keyword>
<sequence length="103" mass="12415">MWGFHSDSNLWLVKRNHGQTEYYKDTHDFSSWKKVDLTELSKVPFHIPSKDPKAFNFKVFLKRQFKEKFSGMKNVESLIRRDKEVLDRRTNEPMKLVLWPATK</sequence>
<reference evidence="1" key="1">
    <citation type="submission" date="2023-04" db="EMBL/GenBank/DDBJ databases">
        <authorList>
            <person name="Vijverberg K."/>
            <person name="Xiong W."/>
            <person name="Schranz E."/>
        </authorList>
    </citation>
    <scope>NUCLEOTIDE SEQUENCE</scope>
</reference>
<proteinExistence type="predicted"/>
<protein>
    <submittedName>
        <fullName evidence="1">Uncharacterized protein</fullName>
    </submittedName>
</protein>
<dbReference type="Proteomes" id="UP001177003">
    <property type="component" value="Chromosome 9"/>
</dbReference>